<feature type="compositionally biased region" description="Basic and acidic residues" evidence="1">
    <location>
        <begin position="652"/>
        <end position="672"/>
    </location>
</feature>
<evidence type="ECO:0000313" key="2">
    <source>
        <dbReference type="EMBL" id="SHO79530.1"/>
    </source>
</evidence>
<dbReference type="VEuPathDB" id="FungiDB:MSYG_3879"/>
<dbReference type="OrthoDB" id="3362263at2759"/>
<feature type="compositionally biased region" description="Basic and acidic residues" evidence="1">
    <location>
        <begin position="422"/>
        <end position="431"/>
    </location>
</feature>
<feature type="region of interest" description="Disordered" evidence="1">
    <location>
        <begin position="336"/>
        <end position="527"/>
    </location>
</feature>
<protein>
    <submittedName>
        <fullName evidence="2">Uncharacterized protein</fullName>
    </submittedName>
</protein>
<feature type="compositionally biased region" description="Low complexity" evidence="1">
    <location>
        <begin position="784"/>
        <end position="795"/>
    </location>
</feature>
<feature type="compositionally biased region" description="Low complexity" evidence="1">
    <location>
        <begin position="99"/>
        <end position="113"/>
    </location>
</feature>
<reference evidence="3" key="1">
    <citation type="journal article" date="2017" name="Nucleic Acids Res.">
        <title>Proteogenomics produces comprehensive and highly accurate protein-coding gene annotation in a complete genome assembly of Malassezia sympodialis.</title>
        <authorList>
            <person name="Zhu Y."/>
            <person name="Engstroem P.G."/>
            <person name="Tellgren-Roth C."/>
            <person name="Baudo C.D."/>
            <person name="Kennell J.C."/>
            <person name="Sun S."/>
            <person name="Billmyre R.B."/>
            <person name="Schroeder M.S."/>
            <person name="Andersson A."/>
            <person name="Holm T."/>
            <person name="Sigurgeirsson B."/>
            <person name="Wu G."/>
            <person name="Sankaranarayanan S.R."/>
            <person name="Siddharthan R."/>
            <person name="Sanyal K."/>
            <person name="Lundeberg J."/>
            <person name="Nystedt B."/>
            <person name="Boekhout T."/>
            <person name="Dawson T.L. Jr."/>
            <person name="Heitman J."/>
            <person name="Scheynius A."/>
            <person name="Lehtioe J."/>
        </authorList>
    </citation>
    <scope>NUCLEOTIDE SEQUENCE [LARGE SCALE GENOMIC DNA]</scope>
    <source>
        <strain evidence="3">ATCC 42132</strain>
    </source>
</reference>
<proteinExistence type="predicted"/>
<feature type="compositionally biased region" description="Pro residues" evidence="1">
    <location>
        <begin position="584"/>
        <end position="596"/>
    </location>
</feature>
<dbReference type="STRING" id="1230383.A0A1M8AAS3"/>
<feature type="region of interest" description="Disordered" evidence="1">
    <location>
        <begin position="553"/>
        <end position="596"/>
    </location>
</feature>
<feature type="compositionally biased region" description="Low complexity" evidence="1">
    <location>
        <begin position="346"/>
        <end position="361"/>
    </location>
</feature>
<feature type="compositionally biased region" description="Basic and acidic residues" evidence="1">
    <location>
        <begin position="479"/>
        <end position="491"/>
    </location>
</feature>
<dbReference type="Proteomes" id="UP000186303">
    <property type="component" value="Chromosome 6"/>
</dbReference>
<evidence type="ECO:0000313" key="3">
    <source>
        <dbReference type="Proteomes" id="UP000186303"/>
    </source>
</evidence>
<feature type="region of interest" description="Disordered" evidence="1">
    <location>
        <begin position="631"/>
        <end position="833"/>
    </location>
</feature>
<keyword evidence="3" id="KW-1185">Reference proteome</keyword>
<feature type="compositionally biased region" description="Pro residues" evidence="1">
    <location>
        <begin position="506"/>
        <end position="519"/>
    </location>
</feature>
<organism evidence="2 3">
    <name type="scientific">Malassezia sympodialis (strain ATCC 42132)</name>
    <name type="common">Atopic eczema-associated yeast</name>
    <dbReference type="NCBI Taxonomy" id="1230383"/>
    <lineage>
        <taxon>Eukaryota</taxon>
        <taxon>Fungi</taxon>
        <taxon>Dikarya</taxon>
        <taxon>Basidiomycota</taxon>
        <taxon>Ustilaginomycotina</taxon>
        <taxon>Malasseziomycetes</taxon>
        <taxon>Malasseziales</taxon>
        <taxon>Malasseziaceae</taxon>
        <taxon>Malassezia</taxon>
    </lineage>
</organism>
<dbReference type="EMBL" id="LT671826">
    <property type="protein sequence ID" value="SHO79530.1"/>
    <property type="molecule type" value="Genomic_DNA"/>
</dbReference>
<feature type="region of interest" description="Disordered" evidence="1">
    <location>
        <begin position="219"/>
        <end position="239"/>
    </location>
</feature>
<accession>A0A1M8AAS3</accession>
<feature type="region of interest" description="Disordered" evidence="1">
    <location>
        <begin position="1"/>
        <end position="61"/>
    </location>
</feature>
<name>A0A1M8AAS3_MALS4</name>
<gene>
    <name evidence="2" type="ORF">MSYG_3879</name>
</gene>
<feature type="region of interest" description="Disordered" evidence="1">
    <location>
        <begin position="73"/>
        <end position="121"/>
    </location>
</feature>
<feature type="region of interest" description="Disordered" evidence="1">
    <location>
        <begin position="1054"/>
        <end position="1212"/>
    </location>
</feature>
<feature type="compositionally biased region" description="Basic and acidic residues" evidence="1">
    <location>
        <begin position="1133"/>
        <end position="1149"/>
    </location>
</feature>
<feature type="compositionally biased region" description="Low complexity" evidence="1">
    <location>
        <begin position="1161"/>
        <end position="1171"/>
    </location>
</feature>
<evidence type="ECO:0000256" key="1">
    <source>
        <dbReference type="SAM" id="MobiDB-lite"/>
    </source>
</evidence>
<sequence>MVHTDTGASSEAPLLSPPPPVPGSWDRPAKQISGAWSMQAPERSPASVHRQPSLSDSERDMYSEALSPWLHATPEYHGTTLPEWHDSSTDTIVEEASEPEAPSPELNAPSSEPVTDLTDNVPGYRYTSIIQSTIPEESFEMSRSQSDLEPAAEAAASPELIGLGMSGTVAGFSARQAYLKELGYTFPTPTASAPAPAAPKSGLSYRMPPIEALRICKQDKNPARDASTAPSAENDASRATRALSGASFVFSPATAEAEAEQAWQPSPPPILRPRIPSVGEQETVVTHKAAPKHLPVRLPDTYTYSPPLQTIHIVRGSPPPWATPSPRTVTLELTETQPVAPKEPEAASVEPAPAKSESAAETQVEEPLAPASLAESPCPDEAPITHEPPVDADQGATSPENSDVYAAWAQDATLVGSSHTKLSSDDPKLKDVSVSSSWMAPPSDQETSALGLHIVEPLPTPREDPEVWQPVTDPAPASEEPRAPTPEHHEAPAPAPPITTVWPLRRPAPPEPTTRPPPSLQEYRVPSDARVVDAPYAATPRAVSYGTNVLDEAYESPADMPGQARDEPRSNTLPSRSYPAVPRKAPPPVVPNEPLPPPITGAAPALVSYMSTPTQKLRAPLDYSVPFPLLFQSRRHSRSSERAGRRLSSMDVPREAPPREDVRGRASLDEQRLPSLSAAWAWPGSDGPPDSQARPPVSQARPTDSQARPPDSQARPPVSQARPTDSQARPADSQARPPVSQARPADSQARPADSQARPPVSQARPADSQARPADSQARPPVTQARPPVTRARPPVSQAPALSPLIGSPQVPPTPPPKSWLAPATSAVPRASAAPSYARDYGVIQPALQPLQGVPIESKEGRHVWLDVDPDNSHLSMLGAVDDSNDSFHFESYFEHSLQRIRAELAQIGGEAPPRRSAAKAAAQEAARVAARAGTQRPPAAAPMDLTHNAPPVNVENVGSPLMSLDEFTYVMDENGVALSTPHLGLRSPSEPPVSTAPALPPLDTYLPEEHEVMGDQPPVAWIFHDEVRSAFADEPMPTDHRLPLEFVTKPNSVLSRGRPVKKTEQESIFYSSGPDVRRRRVGPPPSVPTWNFEEGDEEVLTSPRPAPAPAAAPRAASPPLLNDFTEPPVTESGRVEDDARKRRGREGADPKFASWWRRKGPSPAKATSAPPSDGPRPSEVSSEARTSTSTSTTMKYGRRTAPPGFEPSQPGKYFLAGTVSLPTLNIARTPEQRARHETGLAETEPSLIQSLLAAPSSSTVRARAGIVKALHFDEASAPPTGQVIVSEERKVLVRPVL</sequence>
<feature type="compositionally biased region" description="Polar residues" evidence="1">
    <location>
        <begin position="433"/>
        <end position="448"/>
    </location>
</feature>
<feature type="compositionally biased region" description="Low complexity" evidence="1">
    <location>
        <begin position="1181"/>
        <end position="1193"/>
    </location>
</feature>
<dbReference type="OMA" id="RHQTRPA"/>